<accession>A0A5R8WX37</accession>
<evidence type="ECO:0000313" key="8">
    <source>
        <dbReference type="Proteomes" id="UP000305517"/>
    </source>
</evidence>
<feature type="transmembrane region" description="Helical" evidence="5">
    <location>
        <begin position="331"/>
        <end position="351"/>
    </location>
</feature>
<name>A0A5R8WX37_9BACT</name>
<keyword evidence="2 5" id="KW-0812">Transmembrane</keyword>
<feature type="transmembrane region" description="Helical" evidence="5">
    <location>
        <begin position="199"/>
        <end position="215"/>
    </location>
</feature>
<dbReference type="PANTHER" id="PTHR37422:SF13">
    <property type="entry name" value="LIPOPOLYSACCHARIDE BIOSYNTHESIS PROTEIN PA4999-RELATED"/>
    <property type="match status" value="1"/>
</dbReference>
<reference evidence="7 8" key="1">
    <citation type="submission" date="2019-05" db="EMBL/GenBank/DDBJ databases">
        <title>Hymenobacter edaphi sp. nov., isolated from abandoned arsenic-contaminated farmland soil.</title>
        <authorList>
            <person name="Nie L."/>
        </authorList>
    </citation>
    <scope>NUCLEOTIDE SEQUENCE [LARGE SCALE GENOMIC DNA]</scope>
    <source>
        <strain evidence="7 8">1-3-3-8</strain>
    </source>
</reference>
<comment type="subcellular location">
    <subcellularLocation>
        <location evidence="1">Membrane</location>
        <topology evidence="1">Multi-pass membrane protein</topology>
    </subcellularLocation>
</comment>
<feature type="transmembrane region" description="Helical" evidence="5">
    <location>
        <begin position="227"/>
        <end position="247"/>
    </location>
</feature>
<keyword evidence="4 5" id="KW-0472">Membrane</keyword>
<dbReference type="InterPro" id="IPR007016">
    <property type="entry name" value="O-antigen_ligase-rel_domated"/>
</dbReference>
<protein>
    <recommendedName>
        <fullName evidence="6">O-antigen ligase-related domain-containing protein</fullName>
    </recommendedName>
</protein>
<feature type="transmembrane region" description="Helical" evidence="5">
    <location>
        <begin position="90"/>
        <end position="110"/>
    </location>
</feature>
<feature type="transmembrane region" description="Helical" evidence="5">
    <location>
        <begin position="358"/>
        <end position="379"/>
    </location>
</feature>
<keyword evidence="8" id="KW-1185">Reference proteome</keyword>
<dbReference type="RefSeq" id="WP_138075342.1">
    <property type="nucleotide sequence ID" value="NZ_VAJM01000001.1"/>
</dbReference>
<sequence length="435" mass="48584">MKINLRFLVLGVFVAILVTDRGFNQLFFAHEDDPLLGRYHYLLVGFSLAISLLNLRYMSVGMRRWFFAVLTALSLLALESYQGWGSWMVYPHVFGKLTVLLHVFGAYSYYRRVGQPPFGPLVFLILLGLGINLAFFNSDSLSLNAFLNNERGFVTTSAYLFLVVGLLNLNWFLQRGHLLHVCLFFGCMAMIVFLQHRTVWVSTAVALPLNLLLLRRVSGVRFSAQRLLILGLLPVLVGGVGGVAAIIDNPNVIKRLEASIEDIQNPDKQGTGSWRMKQYEAYEPVLRERPVLGWRLDGFELPVQFYSDDTDAPVWENFTGHHFHSFYLDRLFYFGIVGVLLVLLMPIYVVAKRLLQPGPIPATTAALMACCATLVVYAISYDWPAYYYALVGLMLAGVQDSAPVPAAAAVAVAARKRPAARPFPSPEPAPPALTY</sequence>
<feature type="transmembrane region" description="Helical" evidence="5">
    <location>
        <begin position="385"/>
        <end position="414"/>
    </location>
</feature>
<feature type="transmembrane region" description="Helical" evidence="5">
    <location>
        <begin position="156"/>
        <end position="173"/>
    </location>
</feature>
<evidence type="ECO:0000256" key="2">
    <source>
        <dbReference type="ARBA" id="ARBA00022692"/>
    </source>
</evidence>
<evidence type="ECO:0000256" key="4">
    <source>
        <dbReference type="ARBA" id="ARBA00023136"/>
    </source>
</evidence>
<dbReference type="PANTHER" id="PTHR37422">
    <property type="entry name" value="TEICHURONIC ACID BIOSYNTHESIS PROTEIN TUAE"/>
    <property type="match status" value="1"/>
</dbReference>
<keyword evidence="3 5" id="KW-1133">Transmembrane helix</keyword>
<feature type="transmembrane region" description="Helical" evidence="5">
    <location>
        <begin position="117"/>
        <end position="136"/>
    </location>
</feature>
<feature type="transmembrane region" description="Helical" evidence="5">
    <location>
        <begin position="65"/>
        <end position="84"/>
    </location>
</feature>
<dbReference type="Pfam" id="PF04932">
    <property type="entry name" value="Wzy_C"/>
    <property type="match status" value="1"/>
</dbReference>
<dbReference type="InterPro" id="IPR051533">
    <property type="entry name" value="WaaL-like"/>
</dbReference>
<evidence type="ECO:0000313" key="7">
    <source>
        <dbReference type="EMBL" id="TLM97100.1"/>
    </source>
</evidence>
<evidence type="ECO:0000256" key="3">
    <source>
        <dbReference type="ARBA" id="ARBA00022989"/>
    </source>
</evidence>
<dbReference type="AlphaFoldDB" id="A0A5R8WX37"/>
<evidence type="ECO:0000259" key="6">
    <source>
        <dbReference type="Pfam" id="PF04932"/>
    </source>
</evidence>
<proteinExistence type="predicted"/>
<evidence type="ECO:0000256" key="1">
    <source>
        <dbReference type="ARBA" id="ARBA00004141"/>
    </source>
</evidence>
<organism evidence="7 8">
    <name type="scientific">Hymenobacter jeollabukensis</name>
    <dbReference type="NCBI Taxonomy" id="2025313"/>
    <lineage>
        <taxon>Bacteria</taxon>
        <taxon>Pseudomonadati</taxon>
        <taxon>Bacteroidota</taxon>
        <taxon>Cytophagia</taxon>
        <taxon>Cytophagales</taxon>
        <taxon>Hymenobacteraceae</taxon>
        <taxon>Hymenobacter</taxon>
    </lineage>
</organism>
<comment type="caution">
    <text evidence="7">The sequence shown here is derived from an EMBL/GenBank/DDBJ whole genome shotgun (WGS) entry which is preliminary data.</text>
</comment>
<gene>
    <name evidence="7" type="ORF">FDY95_03665</name>
</gene>
<evidence type="ECO:0000256" key="5">
    <source>
        <dbReference type="SAM" id="Phobius"/>
    </source>
</evidence>
<dbReference type="GO" id="GO:0016020">
    <property type="term" value="C:membrane"/>
    <property type="evidence" value="ECO:0007669"/>
    <property type="project" value="UniProtKB-SubCell"/>
</dbReference>
<dbReference type="OrthoDB" id="742098at2"/>
<feature type="transmembrane region" description="Helical" evidence="5">
    <location>
        <begin position="39"/>
        <end position="58"/>
    </location>
</feature>
<feature type="transmembrane region" description="Helical" evidence="5">
    <location>
        <begin position="178"/>
        <end position="193"/>
    </location>
</feature>
<feature type="domain" description="O-antigen ligase-related" evidence="6">
    <location>
        <begin position="184"/>
        <end position="342"/>
    </location>
</feature>
<dbReference type="EMBL" id="VAJM01000001">
    <property type="protein sequence ID" value="TLM97100.1"/>
    <property type="molecule type" value="Genomic_DNA"/>
</dbReference>
<dbReference type="Proteomes" id="UP000305517">
    <property type="component" value="Unassembled WGS sequence"/>
</dbReference>